<dbReference type="AlphaFoldDB" id="R9C7P1"/>
<gene>
    <name evidence="2" type="ORF">A500_10240</name>
</gene>
<accession>R9C7P1</accession>
<comment type="caution">
    <text evidence="2">The sequence shown here is derived from an EMBL/GenBank/DDBJ whole genome shotgun (WGS) entry which is preliminary data.</text>
</comment>
<keyword evidence="3" id="KW-1185">Reference proteome</keyword>
<proteinExistence type="predicted"/>
<feature type="transmembrane region" description="Helical" evidence="1">
    <location>
        <begin position="47"/>
        <end position="68"/>
    </location>
</feature>
<keyword evidence="1" id="KW-0812">Transmembrane</keyword>
<keyword evidence="1" id="KW-1133">Transmembrane helix</keyword>
<evidence type="ECO:0000256" key="1">
    <source>
        <dbReference type="SAM" id="Phobius"/>
    </source>
</evidence>
<organism evidence="2 3">
    <name type="scientific">Clostridium sartagoforme AAU1</name>
    <dbReference type="NCBI Taxonomy" id="1202534"/>
    <lineage>
        <taxon>Bacteria</taxon>
        <taxon>Bacillati</taxon>
        <taxon>Bacillota</taxon>
        <taxon>Clostridia</taxon>
        <taxon>Eubacteriales</taxon>
        <taxon>Clostridiaceae</taxon>
        <taxon>Clostridium</taxon>
    </lineage>
</organism>
<dbReference type="Proteomes" id="UP000013988">
    <property type="component" value="Unassembled WGS sequence"/>
</dbReference>
<evidence type="ECO:0000313" key="2">
    <source>
        <dbReference type="EMBL" id="EOR25369.1"/>
    </source>
</evidence>
<keyword evidence="1" id="KW-0472">Membrane</keyword>
<evidence type="ECO:0000313" key="3">
    <source>
        <dbReference type="Proteomes" id="UP000013988"/>
    </source>
</evidence>
<name>R9C7P1_9CLOT</name>
<protein>
    <submittedName>
        <fullName evidence="2">Uncharacterized protein</fullName>
    </submittedName>
</protein>
<dbReference type="EMBL" id="ASRV01000126">
    <property type="protein sequence ID" value="EOR25369.1"/>
    <property type="molecule type" value="Genomic_DNA"/>
</dbReference>
<sequence length="70" mass="8109">MGIIKIPVPILKGNKEILRILRQELYAKHYEDIIACTCDRDFFTYLILGYVFNIVLKYSILIIIGGIVHI</sequence>
<reference evidence="2 3" key="1">
    <citation type="submission" date="2013-03" db="EMBL/GenBank/DDBJ databases">
        <title>Whole genome shotgun sequencing of Clostridium sartagoforme AAU1.</title>
        <authorList>
            <person name="Joshi C.G."/>
            <person name="Duggirala S.M."/>
            <person name="Nathani N.M."/>
            <person name="Bhatt V.D."/>
            <person name="Patel A.K."/>
            <person name="Pandya P.R."/>
            <person name="KaPatel J.A."/>
        </authorList>
    </citation>
    <scope>NUCLEOTIDE SEQUENCE [LARGE SCALE GENOMIC DNA]</scope>
    <source>
        <strain evidence="2 3">AAU1</strain>
    </source>
</reference>